<comment type="similarity">
    <text evidence="1">Belongs to the small Tim family.</text>
</comment>
<dbReference type="GO" id="GO:0015031">
    <property type="term" value="P:protein transport"/>
    <property type="evidence" value="ECO:0007669"/>
    <property type="project" value="UniProtKB-KW"/>
</dbReference>
<dbReference type="InterPro" id="IPR035427">
    <property type="entry name" value="Tim10-like_dom_sf"/>
</dbReference>
<evidence type="ECO:0000313" key="4">
    <source>
        <dbReference type="EMBL" id="BAH95061.1"/>
    </source>
</evidence>
<keyword evidence="1" id="KW-0143">Chaperone</keyword>
<dbReference type="Gene3D" id="1.10.287.810">
    <property type="entry name" value="Mitochondrial import inner membrane translocase subunit tim13 like domains"/>
    <property type="match status" value="1"/>
</dbReference>
<feature type="region of interest" description="Disordered" evidence="2">
    <location>
        <begin position="1"/>
        <end position="36"/>
    </location>
</feature>
<keyword evidence="1" id="KW-0653">Protein transport</keyword>
<comment type="domain">
    <text evidence="1">The twin CX3C motif contains 4 conserved Cys residues that form 2 disulfide bonds in the mitochondrial intermembrane space.</text>
</comment>
<feature type="domain" description="Tim10-like" evidence="3">
    <location>
        <begin position="33"/>
        <end position="93"/>
    </location>
</feature>
<dbReference type="GO" id="GO:0005743">
    <property type="term" value="C:mitochondrial inner membrane"/>
    <property type="evidence" value="ECO:0007669"/>
    <property type="project" value="UniProtKB-SubCell"/>
</dbReference>
<gene>
    <name evidence="4" type="ordered locus">Os11g0130900</name>
</gene>
<evidence type="ECO:0000256" key="1">
    <source>
        <dbReference type="RuleBase" id="RU367043"/>
    </source>
</evidence>
<sequence length="96" mass="10962">RRERRRRRRRAEEEGRSHGCFSAQQPAAAGHAREEEKRKAMANEFVAKLTDVCWDKCITGSIGSSFSNSEASCLSNCAKRFFELKMLIVQRVSSPR</sequence>
<name>C7J9D2_ORYSJ</name>
<keyword evidence="1" id="KW-0811">Translocation</keyword>
<comment type="subunit">
    <text evidence="1">Heterohexamer.</text>
</comment>
<keyword evidence="1" id="KW-0496">Mitochondrion</keyword>
<keyword evidence="1" id="KW-0813">Transport</keyword>
<evidence type="ECO:0000313" key="5">
    <source>
        <dbReference type="Proteomes" id="UP000000763"/>
    </source>
</evidence>
<comment type="function">
    <text evidence="1">Mitochondrial intermembrane chaperone that participates in the import and insertion of some multi-pass transmembrane proteins into the mitochondrial inner membrane. Also required for the transfer of beta-barrel precursors from the TOM complex to the sorting and assembly machinery (SAM complex) of the outer membrane. Acts as a chaperone-like protein that protects the hydrophobic precursors from aggregation and guide them through the mitochondrial intermembrane space.</text>
</comment>
<dbReference type="KEGG" id="dosa:Os11g0130900"/>
<protein>
    <recommendedName>
        <fullName evidence="1">Mitochondrial import inner membrane translocase subunit</fullName>
    </recommendedName>
</protein>
<comment type="subcellular location">
    <subcellularLocation>
        <location evidence="1">Mitochondrion inner membrane</location>
        <topology evidence="1">Peripheral membrane protein</topology>
        <orientation evidence="1">Intermembrane side</orientation>
    </subcellularLocation>
</comment>
<reference evidence="5" key="2">
    <citation type="journal article" date="2008" name="Nucleic Acids Res.">
        <title>The rice annotation project database (RAP-DB): 2008 update.</title>
        <authorList>
            <consortium name="The rice annotation project (RAP)"/>
        </authorList>
    </citation>
    <scope>GENOME REANNOTATION</scope>
    <source>
        <strain evidence="5">cv. Nipponbare</strain>
    </source>
</reference>
<accession>C7J9D2</accession>
<keyword evidence="1" id="KW-0999">Mitochondrion inner membrane</keyword>
<dbReference type="EMBL" id="AP008217">
    <property type="protein sequence ID" value="BAH95061.1"/>
    <property type="molecule type" value="Genomic_DNA"/>
</dbReference>
<evidence type="ECO:0000256" key="2">
    <source>
        <dbReference type="SAM" id="MobiDB-lite"/>
    </source>
</evidence>
<proteinExistence type="inferred from homology"/>
<organism evidence="4 5">
    <name type="scientific">Oryza sativa subsp. japonica</name>
    <name type="common">Rice</name>
    <dbReference type="NCBI Taxonomy" id="39947"/>
    <lineage>
        <taxon>Eukaryota</taxon>
        <taxon>Viridiplantae</taxon>
        <taxon>Streptophyta</taxon>
        <taxon>Embryophyta</taxon>
        <taxon>Tracheophyta</taxon>
        <taxon>Spermatophyta</taxon>
        <taxon>Magnoliopsida</taxon>
        <taxon>Liliopsida</taxon>
        <taxon>Poales</taxon>
        <taxon>Poaceae</taxon>
        <taxon>BOP clade</taxon>
        <taxon>Oryzoideae</taxon>
        <taxon>Oryzeae</taxon>
        <taxon>Oryzinae</taxon>
        <taxon>Oryza</taxon>
        <taxon>Oryza sativa</taxon>
    </lineage>
</organism>
<dbReference type="InterPro" id="IPR004217">
    <property type="entry name" value="Tim10-like"/>
</dbReference>
<evidence type="ECO:0000259" key="3">
    <source>
        <dbReference type="Pfam" id="PF02953"/>
    </source>
</evidence>
<reference evidence="4 5" key="1">
    <citation type="journal article" date="2005" name="Nature">
        <title>The map-based sequence of the rice genome.</title>
        <authorList>
            <consortium name="International rice genome sequencing project (IRGSP)"/>
            <person name="Matsumoto T."/>
            <person name="Wu J."/>
            <person name="Kanamori H."/>
            <person name="Katayose Y."/>
            <person name="Fujisawa M."/>
            <person name="Namiki N."/>
            <person name="Mizuno H."/>
            <person name="Yamamoto K."/>
            <person name="Antonio B.A."/>
            <person name="Baba T."/>
            <person name="Sakata K."/>
            <person name="Nagamura Y."/>
            <person name="Aoki H."/>
            <person name="Arikawa K."/>
            <person name="Arita K."/>
            <person name="Bito T."/>
            <person name="Chiden Y."/>
            <person name="Fujitsuka N."/>
            <person name="Fukunaka R."/>
            <person name="Hamada M."/>
            <person name="Harada C."/>
            <person name="Hayashi A."/>
            <person name="Hijishita S."/>
            <person name="Honda M."/>
            <person name="Hosokawa S."/>
            <person name="Ichikawa Y."/>
            <person name="Idonuma A."/>
            <person name="Iijima M."/>
            <person name="Ikeda M."/>
            <person name="Ikeno M."/>
            <person name="Ito K."/>
            <person name="Ito S."/>
            <person name="Ito T."/>
            <person name="Ito Y."/>
            <person name="Ito Y."/>
            <person name="Iwabuchi A."/>
            <person name="Kamiya K."/>
            <person name="Karasawa W."/>
            <person name="Kurita K."/>
            <person name="Katagiri S."/>
            <person name="Kikuta A."/>
            <person name="Kobayashi H."/>
            <person name="Kobayashi N."/>
            <person name="Machita K."/>
            <person name="Maehara T."/>
            <person name="Masukawa M."/>
            <person name="Mizubayashi T."/>
            <person name="Mukai Y."/>
            <person name="Nagasaki H."/>
            <person name="Nagata Y."/>
            <person name="Naito S."/>
            <person name="Nakashima M."/>
            <person name="Nakama Y."/>
            <person name="Nakamichi Y."/>
            <person name="Nakamura M."/>
            <person name="Meguro A."/>
            <person name="Negishi M."/>
            <person name="Ohta I."/>
            <person name="Ohta T."/>
            <person name="Okamoto M."/>
            <person name="Ono N."/>
            <person name="Saji S."/>
            <person name="Sakaguchi M."/>
            <person name="Sakai K."/>
            <person name="Shibata M."/>
            <person name="Shimokawa T."/>
            <person name="Song J."/>
            <person name="Takazaki Y."/>
            <person name="Terasawa K."/>
            <person name="Tsugane M."/>
            <person name="Tsuji K."/>
            <person name="Ueda S."/>
            <person name="Waki K."/>
            <person name="Yamagata H."/>
            <person name="Yamamoto M."/>
            <person name="Yamamoto S."/>
            <person name="Yamane H."/>
            <person name="Yoshiki S."/>
            <person name="Yoshihara R."/>
            <person name="Yukawa K."/>
            <person name="Zhong H."/>
            <person name="Yano M."/>
            <person name="Yuan Q."/>
            <person name="Ouyang S."/>
            <person name="Liu J."/>
            <person name="Jones K.M."/>
            <person name="Gansberger K."/>
            <person name="Moffat K."/>
            <person name="Hill J."/>
            <person name="Bera J."/>
            <person name="Fadrosh D."/>
            <person name="Jin S."/>
            <person name="Johri S."/>
            <person name="Kim M."/>
            <person name="Overton L."/>
            <person name="Reardon M."/>
            <person name="Tsitrin T."/>
            <person name="Vuong H."/>
            <person name="Weaver B."/>
            <person name="Ciecko A."/>
            <person name="Tallon L."/>
            <person name="Jackson J."/>
            <person name="Pai G."/>
            <person name="Aken S.V."/>
            <person name="Utterback T."/>
            <person name="Reidmuller S."/>
            <person name="Feldblyum T."/>
            <person name="Hsiao J."/>
            <person name="Zismann V."/>
            <person name="Iobst S."/>
            <person name="de Vazeille A.R."/>
            <person name="Buell C.R."/>
            <person name="Ying K."/>
            <person name="Li Y."/>
            <person name="Lu T."/>
            <person name="Huang Y."/>
            <person name="Zhao Q."/>
            <person name="Feng Q."/>
            <person name="Zhang L."/>
            <person name="Zhu J."/>
            <person name="Weng Q."/>
            <person name="Mu J."/>
            <person name="Lu Y."/>
            <person name="Fan D."/>
            <person name="Liu Y."/>
            <person name="Guan J."/>
            <person name="Zhang Y."/>
            <person name="Yu S."/>
            <person name="Liu X."/>
            <person name="Zhang Y."/>
            <person name="Hong G."/>
            <person name="Han B."/>
            <person name="Choisne N."/>
            <person name="Demange N."/>
            <person name="Orjeda G."/>
            <person name="Samain S."/>
            <person name="Cattolico L."/>
            <person name="Pelletier E."/>
            <person name="Couloux A."/>
            <person name="Segurens B."/>
            <person name="Wincker P."/>
            <person name="D'Hont A."/>
            <person name="Scarpelli C."/>
            <person name="Weissenbach J."/>
            <person name="Salanoubat M."/>
            <person name="Quetier F."/>
            <person name="Yu Y."/>
            <person name="Kim H.R."/>
            <person name="Rambo T."/>
            <person name="Currie J."/>
            <person name="Collura K."/>
            <person name="Luo M."/>
            <person name="Yang T."/>
            <person name="Ammiraju J.S.S."/>
            <person name="Engler F."/>
            <person name="Soderlund C."/>
            <person name="Wing R.A."/>
            <person name="Palmer L.E."/>
            <person name="de la Bastide M."/>
            <person name="Spiegel L."/>
            <person name="Nascimento L."/>
            <person name="Zutavern T."/>
            <person name="O'Shaughnessy A."/>
            <person name="Dike S."/>
            <person name="Dedhia N."/>
            <person name="Preston R."/>
            <person name="Balija V."/>
            <person name="McCombie W.R."/>
            <person name="Chow T."/>
            <person name="Chen H."/>
            <person name="Chung M."/>
            <person name="Chen C."/>
            <person name="Shaw J."/>
            <person name="Wu H."/>
            <person name="Hsiao K."/>
            <person name="Chao Y."/>
            <person name="Chu M."/>
            <person name="Cheng C."/>
            <person name="Hour A."/>
            <person name="Lee P."/>
            <person name="Lin S."/>
            <person name="Lin Y."/>
            <person name="Liou J."/>
            <person name="Liu S."/>
            <person name="Hsing Y."/>
            <person name="Raghuvanshi S."/>
            <person name="Mohanty A."/>
            <person name="Bharti A.K."/>
            <person name="Gaur A."/>
            <person name="Gupta V."/>
            <person name="Kumar D."/>
            <person name="Ravi V."/>
            <person name="Vij S."/>
            <person name="Kapur A."/>
            <person name="Khurana P."/>
            <person name="Khurana P."/>
            <person name="Khurana J.P."/>
            <person name="Tyagi A.K."/>
            <person name="Gaikwad K."/>
            <person name="Singh A."/>
            <person name="Dalal V."/>
            <person name="Srivastava S."/>
            <person name="Dixit A."/>
            <person name="Pal A.K."/>
            <person name="Ghazi I.A."/>
            <person name="Yadav M."/>
            <person name="Pandit A."/>
            <person name="Bhargava A."/>
            <person name="Sureshbabu K."/>
            <person name="Batra K."/>
            <person name="Sharma T.R."/>
            <person name="Mohapatra T."/>
            <person name="Singh N.K."/>
            <person name="Messing J."/>
            <person name="Nelson A.B."/>
            <person name="Fuks G."/>
            <person name="Kavchok S."/>
            <person name="Keizer G."/>
            <person name="Linton E."/>
            <person name="Llaca V."/>
            <person name="Song R."/>
            <person name="Tanyolac B."/>
            <person name="Young S."/>
            <person name="Ho-Il K."/>
            <person name="Hahn J.H."/>
            <person name="Sangsakoo G."/>
            <person name="Vanavichit A."/>
            <person name="de Mattos Luiz.A.T."/>
            <person name="Zimmer P.D."/>
            <person name="Malone G."/>
            <person name="Dellagostin O."/>
            <person name="de Oliveira A.C."/>
            <person name="Bevan M."/>
            <person name="Bancroft I."/>
            <person name="Minx P."/>
            <person name="Cordum H."/>
            <person name="Wilson R."/>
            <person name="Cheng Z."/>
            <person name="Jin W."/>
            <person name="Jiang J."/>
            <person name="Leong S.A."/>
            <person name="Iwama H."/>
            <person name="Gojobori T."/>
            <person name="Itoh T."/>
            <person name="Niimura Y."/>
            <person name="Fujii Y."/>
            <person name="Habara T."/>
            <person name="Sakai H."/>
            <person name="Sato Y."/>
            <person name="Wilson G."/>
            <person name="Kumar K."/>
            <person name="McCouch S."/>
            <person name="Juretic N."/>
            <person name="Hoen D."/>
            <person name="Wright S."/>
            <person name="Bruskiewich R."/>
            <person name="Bureau T."/>
            <person name="Miyao A."/>
            <person name="Hirochika H."/>
            <person name="Nishikawa T."/>
            <person name="Kadowaki K."/>
            <person name="Sugiura M."/>
            <person name="Burr B."/>
            <person name="Sasaki T."/>
        </authorList>
    </citation>
    <scope>NUCLEOTIDE SEQUENCE [LARGE SCALE GENOMIC DNA]</scope>
    <source>
        <strain evidence="5">cv. Nipponbare</strain>
    </source>
</reference>
<dbReference type="Proteomes" id="UP000000763">
    <property type="component" value="Chromosome 11"/>
</dbReference>
<keyword evidence="1" id="KW-1015">Disulfide bond</keyword>
<keyword evidence="1" id="KW-0472">Membrane</keyword>
<dbReference type="Pfam" id="PF02953">
    <property type="entry name" value="zf-Tim10_DDP"/>
    <property type="match status" value="1"/>
</dbReference>
<dbReference type="AlphaFoldDB" id="C7J9D2"/>
<feature type="non-terminal residue" evidence="4">
    <location>
        <position position="1"/>
    </location>
</feature>
<dbReference type="SUPFAM" id="SSF144122">
    <property type="entry name" value="Tim10-like"/>
    <property type="match status" value="1"/>
</dbReference>